<dbReference type="Proteomes" id="UP000028924">
    <property type="component" value="Unassembled WGS sequence"/>
</dbReference>
<keyword evidence="1" id="KW-0812">Transmembrane</keyword>
<keyword evidence="1" id="KW-0472">Membrane</keyword>
<gene>
    <name evidence="2" type="ORF">F751_3110</name>
</gene>
<protein>
    <submittedName>
        <fullName evidence="2">Uncharacterized protein</fullName>
    </submittedName>
</protein>
<accession>A0A087SF88</accession>
<evidence type="ECO:0000313" key="2">
    <source>
        <dbReference type="EMBL" id="KFM24392.1"/>
    </source>
</evidence>
<feature type="transmembrane region" description="Helical" evidence="1">
    <location>
        <begin position="48"/>
        <end position="67"/>
    </location>
</feature>
<evidence type="ECO:0000256" key="1">
    <source>
        <dbReference type="SAM" id="Phobius"/>
    </source>
</evidence>
<sequence>MGLDIPSLNASPLAIGAVDLVLACVRYLTDTVGLLARVHRPTLRSTMLRSLGALAFTALFCVLTVGLERGCLAFLATGARLVGRPTA</sequence>
<proteinExistence type="predicted"/>
<feature type="transmembrane region" description="Helical" evidence="1">
    <location>
        <begin position="12"/>
        <end position="36"/>
    </location>
</feature>
<dbReference type="KEGG" id="apro:F751_3110"/>
<name>A0A087SF88_AUXPR</name>
<evidence type="ECO:0000313" key="3">
    <source>
        <dbReference type="Proteomes" id="UP000028924"/>
    </source>
</evidence>
<dbReference type="EMBL" id="KL662107">
    <property type="protein sequence ID" value="KFM24392.1"/>
    <property type="molecule type" value="Genomic_DNA"/>
</dbReference>
<keyword evidence="1" id="KW-1133">Transmembrane helix</keyword>
<reference evidence="2 3" key="1">
    <citation type="journal article" date="2014" name="BMC Genomics">
        <title>Oil accumulation mechanisms of the oleaginous microalga Chlorella protothecoides revealed through its genome, transcriptomes, and proteomes.</title>
        <authorList>
            <person name="Gao C."/>
            <person name="Wang Y."/>
            <person name="Shen Y."/>
            <person name="Yan D."/>
            <person name="He X."/>
            <person name="Dai J."/>
            <person name="Wu Q."/>
        </authorList>
    </citation>
    <scope>NUCLEOTIDE SEQUENCE [LARGE SCALE GENOMIC DNA]</scope>
    <source>
        <strain evidence="2 3">0710</strain>
    </source>
</reference>
<organism evidence="2 3">
    <name type="scientific">Auxenochlorella protothecoides</name>
    <name type="common">Green microalga</name>
    <name type="synonym">Chlorella protothecoides</name>
    <dbReference type="NCBI Taxonomy" id="3075"/>
    <lineage>
        <taxon>Eukaryota</taxon>
        <taxon>Viridiplantae</taxon>
        <taxon>Chlorophyta</taxon>
        <taxon>core chlorophytes</taxon>
        <taxon>Trebouxiophyceae</taxon>
        <taxon>Chlorellales</taxon>
        <taxon>Chlorellaceae</taxon>
        <taxon>Auxenochlorella</taxon>
    </lineage>
</organism>
<dbReference type="GeneID" id="23614501"/>
<dbReference type="AlphaFoldDB" id="A0A087SF88"/>
<keyword evidence="3" id="KW-1185">Reference proteome</keyword>
<dbReference type="RefSeq" id="XP_011397280.1">
    <property type="nucleotide sequence ID" value="XM_011398978.1"/>
</dbReference>